<accession>A0AAV9MRE9</accession>
<name>A0AAV9MRE9_9EURO</name>
<evidence type="ECO:0000313" key="1">
    <source>
        <dbReference type="EMBL" id="KAK5043460.1"/>
    </source>
</evidence>
<organism evidence="1 2">
    <name type="scientific">Exophiala bonariae</name>
    <dbReference type="NCBI Taxonomy" id="1690606"/>
    <lineage>
        <taxon>Eukaryota</taxon>
        <taxon>Fungi</taxon>
        <taxon>Dikarya</taxon>
        <taxon>Ascomycota</taxon>
        <taxon>Pezizomycotina</taxon>
        <taxon>Eurotiomycetes</taxon>
        <taxon>Chaetothyriomycetidae</taxon>
        <taxon>Chaetothyriales</taxon>
        <taxon>Herpotrichiellaceae</taxon>
        <taxon>Exophiala</taxon>
    </lineage>
</organism>
<comment type="caution">
    <text evidence="1">The sequence shown here is derived from an EMBL/GenBank/DDBJ whole genome shotgun (WGS) entry which is preliminary data.</text>
</comment>
<protein>
    <submittedName>
        <fullName evidence="1">Uncharacterized protein</fullName>
    </submittedName>
</protein>
<proteinExistence type="predicted"/>
<dbReference type="Proteomes" id="UP001358417">
    <property type="component" value="Unassembled WGS sequence"/>
</dbReference>
<gene>
    <name evidence="1" type="ORF">LTR84_011976</name>
</gene>
<reference evidence="1 2" key="1">
    <citation type="submission" date="2023-08" db="EMBL/GenBank/DDBJ databases">
        <title>Black Yeasts Isolated from many extreme environments.</title>
        <authorList>
            <person name="Coleine C."/>
            <person name="Stajich J.E."/>
            <person name="Selbmann L."/>
        </authorList>
    </citation>
    <scope>NUCLEOTIDE SEQUENCE [LARGE SCALE GENOMIC DNA]</scope>
    <source>
        <strain evidence="1 2">CCFEE 5792</strain>
    </source>
</reference>
<dbReference type="EMBL" id="JAVRRD010000064">
    <property type="protein sequence ID" value="KAK5043460.1"/>
    <property type="molecule type" value="Genomic_DNA"/>
</dbReference>
<evidence type="ECO:0000313" key="2">
    <source>
        <dbReference type="Proteomes" id="UP001358417"/>
    </source>
</evidence>
<dbReference type="RefSeq" id="XP_064699850.1">
    <property type="nucleotide sequence ID" value="XM_064855503.1"/>
</dbReference>
<sequence length="90" mass="9708">MLMSITTFTPHQSMHEGVALGSFTDTSPQLLYPKPVGVPSQDLGGFLDDGFDAPLLRVMSFVPAWTPNAEWVSEDYGTGNMSSTAAAFHE</sequence>
<keyword evidence="2" id="KW-1185">Reference proteome</keyword>
<dbReference type="AlphaFoldDB" id="A0AAV9MRE9"/>
<dbReference type="GeneID" id="89980125"/>